<feature type="compositionally biased region" description="Pro residues" evidence="1">
    <location>
        <begin position="82"/>
        <end position="95"/>
    </location>
</feature>
<dbReference type="EMBL" id="CP000476">
    <property type="protein sequence ID" value="ABM10823.1"/>
    <property type="molecule type" value="Genomic_DNA"/>
</dbReference>
<keyword evidence="2" id="KW-0614">Plasmid</keyword>
<sequence length="95" mass="10623">MASDAHISHLEHATLGLTPSGRIFKSFRRWSSVPVTDLLWLRHVLERDVETDGSAETQELLRLVDKEHIRRSKSAEGIIPRSPTPTPRGPYPGAS</sequence>
<dbReference type="OrthoDB" id="4951966at2"/>
<gene>
    <name evidence="2" type="ordered locus">AAur_pTC20239</name>
</gene>
<dbReference type="AlphaFoldDB" id="A1RDS5"/>
<dbReference type="Proteomes" id="UP000000637">
    <property type="component" value="Plasmid pTC2"/>
</dbReference>
<dbReference type="RefSeq" id="WP_011777292.1">
    <property type="nucleotide sequence ID" value="NC_008713.1"/>
</dbReference>
<dbReference type="HOGENOM" id="CLU_2366762_0_0_11"/>
<reference evidence="2 3" key="1">
    <citation type="journal article" date="2006" name="PLoS Genet.">
        <title>Secrets of soil survival revealed by the genome sequence of Arthrobacter aurescens TC1.</title>
        <authorList>
            <person name="Mongodin E.F."/>
            <person name="Shapir N."/>
            <person name="Daugherty S.C."/>
            <person name="DeBoy R.T."/>
            <person name="Emerson J.B."/>
            <person name="Shvartzbeyn A."/>
            <person name="Radune D."/>
            <person name="Vamathevan J."/>
            <person name="Riggs F."/>
            <person name="Grinberg V."/>
            <person name="Khouri H."/>
            <person name="Wackett L.P."/>
            <person name="Nelson K.E."/>
            <person name="Sadowsky M.J."/>
        </authorList>
    </citation>
    <scope>NUCLEOTIDE SEQUENCE [LARGE SCALE GENOMIC DNA]</scope>
    <source>
        <strain evidence="2 3">TC1</strain>
    </source>
</reference>
<keyword evidence="3" id="KW-1185">Reference proteome</keyword>
<geneLocation type="plasmid" evidence="2 3">
    <name>pTC2</name>
</geneLocation>
<feature type="region of interest" description="Disordered" evidence="1">
    <location>
        <begin position="72"/>
        <end position="95"/>
    </location>
</feature>
<accession>A1RDS5</accession>
<name>A1RDS5_PAEAT</name>
<evidence type="ECO:0000313" key="2">
    <source>
        <dbReference type="EMBL" id="ABM10823.1"/>
    </source>
</evidence>
<proteinExistence type="predicted"/>
<organism evidence="2 3">
    <name type="scientific">Paenarthrobacter aurescens (strain TC1)</name>
    <dbReference type="NCBI Taxonomy" id="290340"/>
    <lineage>
        <taxon>Bacteria</taxon>
        <taxon>Bacillati</taxon>
        <taxon>Actinomycetota</taxon>
        <taxon>Actinomycetes</taxon>
        <taxon>Micrococcales</taxon>
        <taxon>Micrococcaceae</taxon>
        <taxon>Paenarthrobacter</taxon>
    </lineage>
</organism>
<dbReference type="KEGG" id="aau:AAur_pTC20239"/>
<evidence type="ECO:0000256" key="1">
    <source>
        <dbReference type="SAM" id="MobiDB-lite"/>
    </source>
</evidence>
<evidence type="ECO:0000313" key="3">
    <source>
        <dbReference type="Proteomes" id="UP000000637"/>
    </source>
</evidence>
<protein>
    <submittedName>
        <fullName evidence="2">Uncharacterized protein</fullName>
    </submittedName>
</protein>